<reference evidence="3" key="2">
    <citation type="submission" date="2023-06" db="EMBL/GenBank/DDBJ databases">
        <authorList>
            <consortium name="Lawrence Berkeley National Laboratory"/>
            <person name="Mondo S.J."/>
            <person name="Hensen N."/>
            <person name="Bonometti L."/>
            <person name="Westerberg I."/>
            <person name="Brannstrom I.O."/>
            <person name="Guillou S."/>
            <person name="Cros-Aarteil S."/>
            <person name="Calhoun S."/>
            <person name="Haridas S."/>
            <person name="Kuo A."/>
            <person name="Pangilinan J."/>
            <person name="Riley R."/>
            <person name="Labutti K."/>
            <person name="Andreopoulos B."/>
            <person name="Lipzen A."/>
            <person name="Chen C."/>
            <person name="Yanf M."/>
            <person name="Daum C."/>
            <person name="Ng V."/>
            <person name="Clum A."/>
            <person name="Steindorff A."/>
            <person name="Ohm R."/>
            <person name="Martin F."/>
            <person name="Silar P."/>
            <person name="Natvig D."/>
            <person name="Lalanne C."/>
            <person name="Gautier V."/>
            <person name="Ament-Velasquez S.L."/>
            <person name="Kruys A."/>
            <person name="Hutchinson M.I."/>
            <person name="Powell A.J."/>
            <person name="Barry K."/>
            <person name="Miller A.N."/>
            <person name="Grigoriev I.V."/>
            <person name="Debuchy R."/>
            <person name="Gladieux P."/>
            <person name="Thoren M.H."/>
            <person name="Johannesson H."/>
        </authorList>
    </citation>
    <scope>NUCLEOTIDE SEQUENCE</scope>
    <source>
        <strain evidence="3">PSN324</strain>
    </source>
</reference>
<feature type="region of interest" description="Disordered" evidence="1">
    <location>
        <begin position="1"/>
        <end position="360"/>
    </location>
</feature>
<dbReference type="Pfam" id="PF13926">
    <property type="entry name" value="DUF4211"/>
    <property type="match status" value="1"/>
</dbReference>
<accession>A0AAV9HKR6</accession>
<protein>
    <recommendedName>
        <fullName evidence="2">DUF4211 domain-containing protein</fullName>
    </recommendedName>
</protein>
<feature type="domain" description="DUF4211" evidence="2">
    <location>
        <begin position="348"/>
        <end position="485"/>
    </location>
</feature>
<organism evidence="3 4">
    <name type="scientific">Cladorrhinum samala</name>
    <dbReference type="NCBI Taxonomy" id="585594"/>
    <lineage>
        <taxon>Eukaryota</taxon>
        <taxon>Fungi</taxon>
        <taxon>Dikarya</taxon>
        <taxon>Ascomycota</taxon>
        <taxon>Pezizomycotina</taxon>
        <taxon>Sordariomycetes</taxon>
        <taxon>Sordariomycetidae</taxon>
        <taxon>Sordariales</taxon>
        <taxon>Podosporaceae</taxon>
        <taxon>Cladorrhinum</taxon>
    </lineage>
</organism>
<comment type="caution">
    <text evidence="3">The sequence shown here is derived from an EMBL/GenBank/DDBJ whole genome shotgun (WGS) entry which is preliminary data.</text>
</comment>
<dbReference type="InterPro" id="IPR025451">
    <property type="entry name" value="DUF4211"/>
</dbReference>
<dbReference type="AlphaFoldDB" id="A0AAV9HKR6"/>
<sequence length="617" mass="70337">MAKSKKKTQQTLESTLGRTRIAPPTKTPKRASPSNAKSSSPLKNAAASGSSPARAYFMSSQVDNTGAGNSPFRNRAAATKRKYVQDDSSSDAEAEEGGYRPDEREEEEWQVGQEKKVMTEVPDADEEEEQEDEEDEINVKEESEDSADEQEKVLIGGKKNGIEKDEQDESDESDDDMPVPTPSAKKKRPLQSDSDDDDDQPVISSPVKRLRRLVRRNAPSSPVIEKDSSDEDAPGRRLVRRTKKKPLTAKERARELLRRKRAGEVIEEEDEEEGTEEEEVRKGLYDTDSDNIALDEFEDDDEEPPMPLEEDKKEERKKKKKKKGKKKEVKKRESDDEGSHAEEEDLEDFVIDDSDEPLGAPDELLHDIPIEFTRASHKPLKEHFRDVVEWLVHFKINPGFADKTHAVYSLAWRKLDDEIRGLADSKFASSSWRPDFYKALRARPYFTNNQLVRGEVDETRYCGACGRSGHTARYSIQFHGAPYYKSFGPDFLNPIEPDSDEEAEEDEDEDGNPIPKESKVWYIGTVCNDNAEIAHTLIHWKNSLLDWVDSRLMSDQWMTPERLAERARWKPKKLYKLVDEIVGGWVSQGVVKSLWGDFGKQLETARSQSTSGRRRWG</sequence>
<feature type="compositionally biased region" description="Polar residues" evidence="1">
    <location>
        <begin position="32"/>
        <end position="51"/>
    </location>
</feature>
<feature type="compositionally biased region" description="Basic residues" evidence="1">
    <location>
        <begin position="315"/>
        <end position="329"/>
    </location>
</feature>
<feature type="region of interest" description="Disordered" evidence="1">
    <location>
        <begin position="495"/>
        <end position="516"/>
    </location>
</feature>
<dbReference type="GO" id="GO:0005634">
    <property type="term" value="C:nucleus"/>
    <property type="evidence" value="ECO:0007669"/>
    <property type="project" value="TreeGrafter"/>
</dbReference>
<dbReference type="Proteomes" id="UP001321749">
    <property type="component" value="Unassembled WGS sequence"/>
</dbReference>
<gene>
    <name evidence="3" type="ORF">QBC42DRAFT_180759</name>
</gene>
<feature type="compositionally biased region" description="Acidic residues" evidence="1">
    <location>
        <begin position="165"/>
        <end position="177"/>
    </location>
</feature>
<evidence type="ECO:0000313" key="3">
    <source>
        <dbReference type="EMBL" id="KAK4460520.1"/>
    </source>
</evidence>
<dbReference type="PANTHER" id="PTHR14689">
    <property type="entry name" value="PHORBOL-ESTER_DAG-TYPE DOMAIN-CONTAINING PROTEIN"/>
    <property type="match status" value="1"/>
</dbReference>
<feature type="compositionally biased region" description="Acidic residues" evidence="1">
    <location>
        <begin position="265"/>
        <end position="278"/>
    </location>
</feature>
<dbReference type="PANTHER" id="PTHR14689:SF0">
    <property type="entry name" value="COILED-COIL DOMAIN-CONTAINING PROTEIN 82"/>
    <property type="match status" value="1"/>
</dbReference>
<evidence type="ECO:0000313" key="4">
    <source>
        <dbReference type="Proteomes" id="UP001321749"/>
    </source>
</evidence>
<feature type="compositionally biased region" description="Acidic residues" evidence="1">
    <location>
        <begin position="122"/>
        <end position="148"/>
    </location>
</feature>
<feature type="compositionally biased region" description="Acidic residues" evidence="1">
    <location>
        <begin position="497"/>
        <end position="511"/>
    </location>
</feature>
<feature type="compositionally biased region" description="Polar residues" evidence="1">
    <location>
        <begin position="58"/>
        <end position="72"/>
    </location>
</feature>
<feature type="compositionally biased region" description="Basic residues" evidence="1">
    <location>
        <begin position="237"/>
        <end position="247"/>
    </location>
</feature>
<proteinExistence type="predicted"/>
<dbReference type="EMBL" id="MU865010">
    <property type="protein sequence ID" value="KAK4460520.1"/>
    <property type="molecule type" value="Genomic_DNA"/>
</dbReference>
<name>A0AAV9HKR6_9PEZI</name>
<evidence type="ECO:0000256" key="1">
    <source>
        <dbReference type="SAM" id="MobiDB-lite"/>
    </source>
</evidence>
<feature type="compositionally biased region" description="Basic and acidic residues" evidence="1">
    <location>
        <begin position="330"/>
        <end position="341"/>
    </location>
</feature>
<feature type="compositionally biased region" description="Acidic residues" evidence="1">
    <location>
        <begin position="342"/>
        <end position="356"/>
    </location>
</feature>
<evidence type="ECO:0000259" key="2">
    <source>
        <dbReference type="Pfam" id="PF13926"/>
    </source>
</evidence>
<feature type="compositionally biased region" description="Acidic residues" evidence="1">
    <location>
        <begin position="287"/>
        <end position="304"/>
    </location>
</feature>
<reference evidence="3" key="1">
    <citation type="journal article" date="2023" name="Mol. Phylogenet. Evol.">
        <title>Genome-scale phylogeny and comparative genomics of the fungal order Sordariales.</title>
        <authorList>
            <person name="Hensen N."/>
            <person name="Bonometti L."/>
            <person name="Westerberg I."/>
            <person name="Brannstrom I.O."/>
            <person name="Guillou S."/>
            <person name="Cros-Aarteil S."/>
            <person name="Calhoun S."/>
            <person name="Haridas S."/>
            <person name="Kuo A."/>
            <person name="Mondo S."/>
            <person name="Pangilinan J."/>
            <person name="Riley R."/>
            <person name="LaButti K."/>
            <person name="Andreopoulos B."/>
            <person name="Lipzen A."/>
            <person name="Chen C."/>
            <person name="Yan M."/>
            <person name="Daum C."/>
            <person name="Ng V."/>
            <person name="Clum A."/>
            <person name="Steindorff A."/>
            <person name="Ohm R.A."/>
            <person name="Martin F."/>
            <person name="Silar P."/>
            <person name="Natvig D.O."/>
            <person name="Lalanne C."/>
            <person name="Gautier V."/>
            <person name="Ament-Velasquez S.L."/>
            <person name="Kruys A."/>
            <person name="Hutchinson M.I."/>
            <person name="Powell A.J."/>
            <person name="Barry K."/>
            <person name="Miller A.N."/>
            <person name="Grigoriev I.V."/>
            <person name="Debuchy R."/>
            <person name="Gladieux P."/>
            <person name="Hiltunen Thoren M."/>
            <person name="Johannesson H."/>
        </authorList>
    </citation>
    <scope>NUCLEOTIDE SEQUENCE</scope>
    <source>
        <strain evidence="3">PSN324</strain>
    </source>
</reference>
<keyword evidence="4" id="KW-1185">Reference proteome</keyword>